<proteinExistence type="predicted"/>
<dbReference type="EMBL" id="HACA01017938">
    <property type="protein sequence ID" value="CDW35299.1"/>
    <property type="molecule type" value="Transcribed_RNA"/>
</dbReference>
<name>A0A0K2UAN9_LEPSM</name>
<reference evidence="1" key="1">
    <citation type="submission" date="2014-05" db="EMBL/GenBank/DDBJ databases">
        <authorList>
            <person name="Chronopoulou M."/>
        </authorList>
    </citation>
    <scope>NUCLEOTIDE SEQUENCE</scope>
    <source>
        <tissue evidence="1">Whole organism</tissue>
    </source>
</reference>
<dbReference type="AlphaFoldDB" id="A0A0K2UAN9"/>
<evidence type="ECO:0000313" key="1">
    <source>
        <dbReference type="EMBL" id="CDW35299.1"/>
    </source>
</evidence>
<protein>
    <submittedName>
        <fullName evidence="1">Uncharacterized protein</fullName>
    </submittedName>
</protein>
<accession>A0A0K2UAN9</accession>
<organism evidence="1">
    <name type="scientific">Lepeophtheirus salmonis</name>
    <name type="common">Salmon louse</name>
    <name type="synonym">Caligus salmonis</name>
    <dbReference type="NCBI Taxonomy" id="72036"/>
    <lineage>
        <taxon>Eukaryota</taxon>
        <taxon>Metazoa</taxon>
        <taxon>Ecdysozoa</taxon>
        <taxon>Arthropoda</taxon>
        <taxon>Crustacea</taxon>
        <taxon>Multicrustacea</taxon>
        <taxon>Hexanauplia</taxon>
        <taxon>Copepoda</taxon>
        <taxon>Siphonostomatoida</taxon>
        <taxon>Caligidae</taxon>
        <taxon>Lepeophtheirus</taxon>
    </lineage>
</organism>
<sequence length="48" mass="5535">MTSHMDSSEFKGTLSWGSKLIVLLHKMDNFSRALDENMLCLARRVDLH</sequence>